<dbReference type="InterPro" id="IPR050736">
    <property type="entry name" value="Sensor_HK_Regulatory"/>
</dbReference>
<feature type="repeat" description="TPR" evidence="7">
    <location>
        <begin position="161"/>
        <end position="194"/>
    </location>
</feature>
<keyword evidence="8" id="KW-0812">Transmembrane</keyword>
<dbReference type="EC" id="2.7.13.3" evidence="2"/>
<dbReference type="PANTHER" id="PTHR43711">
    <property type="entry name" value="TWO-COMPONENT HISTIDINE KINASE"/>
    <property type="match status" value="1"/>
</dbReference>
<keyword evidence="8" id="KW-1133">Transmembrane helix</keyword>
<dbReference type="InterPro" id="IPR003594">
    <property type="entry name" value="HATPase_dom"/>
</dbReference>
<dbReference type="EMBL" id="FNRD01000002">
    <property type="protein sequence ID" value="SEA14039.1"/>
    <property type="molecule type" value="Genomic_DNA"/>
</dbReference>
<keyword evidence="7" id="KW-0802">TPR repeat</keyword>
<dbReference type="SUPFAM" id="SSF55874">
    <property type="entry name" value="ATPase domain of HSP90 chaperone/DNA topoisomerase II/histidine kinase"/>
    <property type="match status" value="1"/>
</dbReference>
<dbReference type="InterPro" id="IPR004358">
    <property type="entry name" value="Sig_transdc_His_kin-like_C"/>
</dbReference>
<dbReference type="Pfam" id="PF13424">
    <property type="entry name" value="TPR_12"/>
    <property type="match status" value="2"/>
</dbReference>
<dbReference type="CDD" id="cd00082">
    <property type="entry name" value="HisKA"/>
    <property type="match status" value="1"/>
</dbReference>
<dbReference type="SUPFAM" id="SSF48452">
    <property type="entry name" value="TPR-like"/>
    <property type="match status" value="2"/>
</dbReference>
<dbReference type="PRINTS" id="PR00344">
    <property type="entry name" value="BCTRLSENSOR"/>
</dbReference>
<evidence type="ECO:0000256" key="8">
    <source>
        <dbReference type="SAM" id="Phobius"/>
    </source>
</evidence>
<dbReference type="SMART" id="SM00388">
    <property type="entry name" value="HisKA"/>
    <property type="match status" value="1"/>
</dbReference>
<evidence type="ECO:0000256" key="5">
    <source>
        <dbReference type="ARBA" id="ARBA00022777"/>
    </source>
</evidence>
<reference evidence="11" key="1">
    <citation type="submission" date="2016-10" db="EMBL/GenBank/DDBJ databases">
        <authorList>
            <person name="Varghese N."/>
            <person name="Submissions S."/>
        </authorList>
    </citation>
    <scope>NUCLEOTIDE SEQUENCE [LARGE SCALE GENOMIC DNA]</scope>
    <source>
        <strain evidence="11">DSM 22376</strain>
    </source>
</reference>
<evidence type="ECO:0000256" key="4">
    <source>
        <dbReference type="ARBA" id="ARBA00022679"/>
    </source>
</evidence>
<evidence type="ECO:0000256" key="2">
    <source>
        <dbReference type="ARBA" id="ARBA00012438"/>
    </source>
</evidence>
<evidence type="ECO:0000256" key="1">
    <source>
        <dbReference type="ARBA" id="ARBA00000085"/>
    </source>
</evidence>
<dbReference type="Pfam" id="PF00512">
    <property type="entry name" value="HisKA"/>
    <property type="match status" value="1"/>
</dbReference>
<dbReference type="Gene3D" id="1.10.287.130">
    <property type="match status" value="1"/>
</dbReference>
<evidence type="ECO:0000256" key="6">
    <source>
        <dbReference type="ARBA" id="ARBA00023012"/>
    </source>
</evidence>
<dbReference type="RefSeq" id="WP_091085115.1">
    <property type="nucleotide sequence ID" value="NZ_FNRD01000002.1"/>
</dbReference>
<dbReference type="AlphaFoldDB" id="A0A1H3YR51"/>
<dbReference type="PROSITE" id="PS50005">
    <property type="entry name" value="TPR"/>
    <property type="match status" value="2"/>
</dbReference>
<dbReference type="PANTHER" id="PTHR43711:SF31">
    <property type="entry name" value="HISTIDINE KINASE"/>
    <property type="match status" value="1"/>
</dbReference>
<feature type="domain" description="Histidine kinase" evidence="9">
    <location>
        <begin position="465"/>
        <end position="681"/>
    </location>
</feature>
<dbReference type="SMART" id="SM00387">
    <property type="entry name" value="HATPase_c"/>
    <property type="match status" value="1"/>
</dbReference>
<dbReference type="Proteomes" id="UP000198951">
    <property type="component" value="Unassembled WGS sequence"/>
</dbReference>
<dbReference type="OrthoDB" id="9810447at2"/>
<feature type="transmembrane region" description="Helical" evidence="8">
    <location>
        <begin position="399"/>
        <end position="419"/>
    </location>
</feature>
<gene>
    <name evidence="10" type="ORF">SAMN05443667_102100</name>
</gene>
<dbReference type="Gene3D" id="1.25.40.10">
    <property type="entry name" value="Tetratricopeptide repeat domain"/>
    <property type="match status" value="2"/>
</dbReference>
<dbReference type="Pfam" id="PF00515">
    <property type="entry name" value="TPR_1"/>
    <property type="match status" value="1"/>
</dbReference>
<evidence type="ECO:0000313" key="11">
    <source>
        <dbReference type="Proteomes" id="UP000198951"/>
    </source>
</evidence>
<dbReference type="Gene3D" id="3.30.565.10">
    <property type="entry name" value="Histidine kinase-like ATPase, C-terminal domain"/>
    <property type="match status" value="1"/>
</dbReference>
<accession>A0A1H3YR51</accession>
<keyword evidence="11" id="KW-1185">Reference proteome</keyword>
<evidence type="ECO:0000313" key="10">
    <source>
        <dbReference type="EMBL" id="SEA14039.1"/>
    </source>
</evidence>
<dbReference type="STRING" id="150146.SAMN05443667_102100"/>
<evidence type="ECO:0000256" key="3">
    <source>
        <dbReference type="ARBA" id="ARBA00022553"/>
    </source>
</evidence>
<protein>
    <recommendedName>
        <fullName evidence="2">histidine kinase</fullName>
        <ecNumber evidence="2">2.7.13.3</ecNumber>
    </recommendedName>
</protein>
<dbReference type="InterPro" id="IPR036890">
    <property type="entry name" value="HATPase_C_sf"/>
</dbReference>
<dbReference type="InterPro" id="IPR003661">
    <property type="entry name" value="HisK_dim/P_dom"/>
</dbReference>
<dbReference type="CDD" id="cd00075">
    <property type="entry name" value="HATPase"/>
    <property type="match status" value="1"/>
</dbReference>
<dbReference type="GO" id="GO:0000155">
    <property type="term" value="F:phosphorelay sensor kinase activity"/>
    <property type="evidence" value="ECO:0007669"/>
    <property type="project" value="InterPro"/>
</dbReference>
<dbReference type="InterPro" id="IPR011990">
    <property type="entry name" value="TPR-like_helical_dom_sf"/>
</dbReference>
<keyword evidence="3" id="KW-0597">Phosphoprotein</keyword>
<dbReference type="FunFam" id="3.30.565.10:FF:000006">
    <property type="entry name" value="Sensor histidine kinase WalK"/>
    <property type="match status" value="1"/>
</dbReference>
<dbReference type="InterPro" id="IPR005467">
    <property type="entry name" value="His_kinase_dom"/>
</dbReference>
<dbReference type="InterPro" id="IPR019734">
    <property type="entry name" value="TPR_rpt"/>
</dbReference>
<feature type="repeat" description="TPR" evidence="7">
    <location>
        <begin position="241"/>
        <end position="274"/>
    </location>
</feature>
<dbReference type="SUPFAM" id="SSF47384">
    <property type="entry name" value="Homodimeric domain of signal transducing histidine kinase"/>
    <property type="match status" value="1"/>
</dbReference>
<organism evidence="10 11">
    <name type="scientific">Flavobacterium gillisiae</name>
    <dbReference type="NCBI Taxonomy" id="150146"/>
    <lineage>
        <taxon>Bacteria</taxon>
        <taxon>Pseudomonadati</taxon>
        <taxon>Bacteroidota</taxon>
        <taxon>Flavobacteriia</taxon>
        <taxon>Flavobacteriales</taxon>
        <taxon>Flavobacteriaceae</taxon>
        <taxon>Flavobacterium</taxon>
    </lineage>
</organism>
<dbReference type="Pfam" id="PF02518">
    <property type="entry name" value="HATPase_c"/>
    <property type="match status" value="1"/>
</dbReference>
<keyword evidence="8" id="KW-0472">Membrane</keyword>
<keyword evidence="4" id="KW-0808">Transferase</keyword>
<comment type="catalytic activity">
    <reaction evidence="1">
        <text>ATP + protein L-histidine = ADP + protein N-phospho-L-histidine.</text>
        <dbReference type="EC" id="2.7.13.3"/>
    </reaction>
</comment>
<name>A0A1H3YR51_9FLAO</name>
<dbReference type="InterPro" id="IPR036097">
    <property type="entry name" value="HisK_dim/P_sf"/>
</dbReference>
<sequence length="688" mass="78395">MKNYLLLLIIIGSSSSIWGQDILSNRADVQRVTNKSVANSEITSILKKANTFSIKEVDSATIYFHKAMALAHTMKSNKQVAEVLLSKGLYYHNHYHYVEAIKHFEEVSLLLVELKDYSKLALVNIYIGSAYEYSYSEDKAFKSYLRALKNYRDIKDEIGIAKVYSRIGNVYYQKKNYTISVDYFNKALELYKKNQDKSGVAYSYSSIANSITDSGDYEKGLEFYSKSNEMFFTLKDDYGVAVNYNNIGDTYINLKQYDKALEYFQKSLTISKKIDNKDMLAVIYLNVANIKYKQNNFQEAISYANKSQKISIAIDDLAYQAENLSTLSKAYEKIKNYQKALKYKNQYIQAKEKMLSDNNDGKVLLFQQLVDHEKKLATINDLTIKNENTELKLQSKKRLSYFFIFIFSISIGFIAFLIVQQNSKKKAYKLLAAKSEQISVMNDEIQVQRDHLKDLNSAKDKFFKILAHDLKNPLSAIEGLTELMIEDDASLDETEKMLFLKSINESAHKASSILNELFIWAISQETILKTKSIVLFSLISDEIKLLEIQALHKKVSVIINVDTNISVDADENMLATVLRNLISNAIKYSNSHGEIAVTTKEENGFVEVTIKDDGIGMSQSEIKNIFTADFNKSKMGTANEEGHGLGLILCKEFIEKQGGKIWVQSIVDKGSEFKFTLPLSVQNEKQLV</sequence>
<dbReference type="PROSITE" id="PS50109">
    <property type="entry name" value="HIS_KIN"/>
    <property type="match status" value="1"/>
</dbReference>
<evidence type="ECO:0000259" key="9">
    <source>
        <dbReference type="PROSITE" id="PS50109"/>
    </source>
</evidence>
<evidence type="ECO:0000256" key="7">
    <source>
        <dbReference type="PROSITE-ProRule" id="PRU00339"/>
    </source>
</evidence>
<proteinExistence type="predicted"/>
<dbReference type="SMART" id="SM00028">
    <property type="entry name" value="TPR"/>
    <property type="match status" value="5"/>
</dbReference>
<dbReference type="PROSITE" id="PS50293">
    <property type="entry name" value="TPR_REGION"/>
    <property type="match status" value="1"/>
</dbReference>
<keyword evidence="5 10" id="KW-0418">Kinase</keyword>
<keyword evidence="6" id="KW-0902">Two-component regulatory system</keyword>